<name>A0A1I5QFU4_9SPHN</name>
<evidence type="ECO:0008006" key="3">
    <source>
        <dbReference type="Google" id="ProtNLM"/>
    </source>
</evidence>
<organism evidence="1 2">
    <name type="scientific">Sphingomonas rubra</name>
    <dbReference type="NCBI Taxonomy" id="634430"/>
    <lineage>
        <taxon>Bacteria</taxon>
        <taxon>Pseudomonadati</taxon>
        <taxon>Pseudomonadota</taxon>
        <taxon>Alphaproteobacteria</taxon>
        <taxon>Sphingomonadales</taxon>
        <taxon>Sphingomonadaceae</taxon>
        <taxon>Sphingomonas</taxon>
    </lineage>
</organism>
<evidence type="ECO:0000313" key="2">
    <source>
        <dbReference type="Proteomes" id="UP000199586"/>
    </source>
</evidence>
<evidence type="ECO:0000313" key="1">
    <source>
        <dbReference type="EMBL" id="SFP45194.1"/>
    </source>
</evidence>
<dbReference type="Gene3D" id="3.10.180.10">
    <property type="entry name" value="2,3-Dihydroxybiphenyl 1,2-Dioxygenase, domain 1"/>
    <property type="match status" value="1"/>
</dbReference>
<reference evidence="1 2" key="1">
    <citation type="submission" date="2016-10" db="EMBL/GenBank/DDBJ databases">
        <authorList>
            <person name="de Groot N.N."/>
        </authorList>
    </citation>
    <scope>NUCLEOTIDE SEQUENCE [LARGE SCALE GENOMIC DNA]</scope>
    <source>
        <strain evidence="1 2">CGMCC 1.9113</strain>
    </source>
</reference>
<proteinExistence type="predicted"/>
<gene>
    <name evidence="1" type="ORF">SAMN04488241_10216</name>
</gene>
<dbReference type="STRING" id="634430.SAMN04488241_10216"/>
<dbReference type="Proteomes" id="UP000199586">
    <property type="component" value="Unassembled WGS sequence"/>
</dbReference>
<dbReference type="EMBL" id="FOXP01000002">
    <property type="protein sequence ID" value="SFP45194.1"/>
    <property type="molecule type" value="Genomic_DNA"/>
</dbReference>
<dbReference type="InterPro" id="IPR029068">
    <property type="entry name" value="Glyas_Bleomycin-R_OHBP_Dase"/>
</dbReference>
<protein>
    <recommendedName>
        <fullName evidence="3">Glyoxalase-like domain-containing protein</fullName>
    </recommendedName>
</protein>
<dbReference type="SUPFAM" id="SSF54593">
    <property type="entry name" value="Glyoxalase/Bleomycin resistance protein/Dihydroxybiphenyl dioxygenase"/>
    <property type="match status" value="1"/>
</dbReference>
<dbReference type="AlphaFoldDB" id="A0A1I5QFU4"/>
<accession>A0A1I5QFU4</accession>
<keyword evidence="2" id="KW-1185">Reference proteome</keyword>
<sequence length="87" mass="9751">MSDVPSIGAFAIVPSNDHEAATVFWKRLGFKRARGIDDYVIMEDWGCEVHLTQAGPREWRVRASARWRVLGAPGTMTRTFEGASEDI</sequence>